<dbReference type="GO" id="GO:0006508">
    <property type="term" value="P:proteolysis"/>
    <property type="evidence" value="ECO:0007669"/>
    <property type="project" value="UniProtKB-KW"/>
</dbReference>
<comment type="caution">
    <text evidence="9">The sequence shown here is derived from an EMBL/GenBank/DDBJ whole genome shotgun (WGS) entry which is preliminary data.</text>
</comment>
<keyword evidence="3 5" id="KW-0064">Aspartyl protease</keyword>
<dbReference type="PROSITE" id="PS00141">
    <property type="entry name" value="ASP_PROTEASE"/>
    <property type="match status" value="2"/>
</dbReference>
<dbReference type="OMA" id="WRVKCAN"/>
<keyword evidence="10" id="KW-1185">Reference proteome</keyword>
<dbReference type="Pfam" id="PF00026">
    <property type="entry name" value="Asp"/>
    <property type="match status" value="1"/>
</dbReference>
<dbReference type="EMBL" id="SWFT01000101">
    <property type="protein sequence ID" value="KAA8901629.1"/>
    <property type="molecule type" value="Genomic_DNA"/>
</dbReference>
<dbReference type="PROSITE" id="PS51767">
    <property type="entry name" value="PEPTIDASE_A1"/>
    <property type="match status" value="1"/>
</dbReference>
<dbReference type="SUPFAM" id="SSF50630">
    <property type="entry name" value="Acid proteases"/>
    <property type="match status" value="1"/>
</dbReference>
<evidence type="ECO:0000256" key="3">
    <source>
        <dbReference type="ARBA" id="ARBA00022750"/>
    </source>
</evidence>
<dbReference type="Proteomes" id="UP000449547">
    <property type="component" value="Unassembled WGS sequence"/>
</dbReference>
<dbReference type="PANTHER" id="PTHR47966">
    <property type="entry name" value="BETA-SITE APP-CLEAVING ENZYME, ISOFORM A-RELATED"/>
    <property type="match status" value="1"/>
</dbReference>
<keyword evidence="5" id="KW-0645">Protease</keyword>
<evidence type="ECO:0000256" key="1">
    <source>
        <dbReference type="ARBA" id="ARBA00007447"/>
    </source>
</evidence>
<dbReference type="AlphaFoldDB" id="A0A642UM52"/>
<comment type="similarity">
    <text evidence="1 5">Belongs to the peptidase A1 family.</text>
</comment>
<evidence type="ECO:0000313" key="10">
    <source>
        <dbReference type="Proteomes" id="UP000449547"/>
    </source>
</evidence>
<name>A0A642UM52_DIURU</name>
<evidence type="ECO:0000256" key="4">
    <source>
        <dbReference type="ARBA" id="ARBA00023157"/>
    </source>
</evidence>
<keyword evidence="5" id="KW-0378">Hydrolase</keyword>
<dbReference type="InterPro" id="IPR021109">
    <property type="entry name" value="Peptidase_aspartic_dom_sf"/>
</dbReference>
<proteinExistence type="inferred from homology"/>
<dbReference type="InterPro" id="IPR001969">
    <property type="entry name" value="Aspartic_peptidase_AS"/>
</dbReference>
<dbReference type="GeneID" id="54781808"/>
<evidence type="ECO:0000256" key="2">
    <source>
        <dbReference type="ARBA" id="ARBA00022729"/>
    </source>
</evidence>
<feature type="chain" id="PRO_5024857745" description="Peptidase A1 domain-containing protein" evidence="7">
    <location>
        <begin position="16"/>
        <end position="391"/>
    </location>
</feature>
<dbReference type="InterPro" id="IPR033121">
    <property type="entry name" value="PEPTIDASE_A1"/>
</dbReference>
<dbReference type="VEuPathDB" id="FungiDB:DIURU_003157"/>
<keyword evidence="2 7" id="KW-0732">Signal</keyword>
<feature type="signal peptide" evidence="7">
    <location>
        <begin position="1"/>
        <end position="15"/>
    </location>
</feature>
<feature type="region of interest" description="Disordered" evidence="6">
    <location>
        <begin position="39"/>
        <end position="59"/>
    </location>
</feature>
<dbReference type="Gene3D" id="2.40.70.10">
    <property type="entry name" value="Acid Proteases"/>
    <property type="match status" value="2"/>
</dbReference>
<dbReference type="RefSeq" id="XP_034012066.1">
    <property type="nucleotide sequence ID" value="XM_034155888.1"/>
</dbReference>
<evidence type="ECO:0000256" key="6">
    <source>
        <dbReference type="SAM" id="MobiDB-lite"/>
    </source>
</evidence>
<reference evidence="9 10" key="1">
    <citation type="submission" date="2019-07" db="EMBL/GenBank/DDBJ databases">
        <title>Genome assembly of two rare yeast pathogens: Diutina rugosa and Trichomonascus ciferrii.</title>
        <authorList>
            <person name="Mixao V."/>
            <person name="Saus E."/>
            <person name="Hansen A."/>
            <person name="Lass-Flor C."/>
            <person name="Gabaldon T."/>
        </authorList>
    </citation>
    <scope>NUCLEOTIDE SEQUENCE [LARGE SCALE GENOMIC DNA]</scope>
    <source>
        <strain evidence="9 10">CBS 613</strain>
    </source>
</reference>
<accession>A0A642UM52</accession>
<organism evidence="9 10">
    <name type="scientific">Diutina rugosa</name>
    <name type="common">Yeast</name>
    <name type="synonym">Candida rugosa</name>
    <dbReference type="NCBI Taxonomy" id="5481"/>
    <lineage>
        <taxon>Eukaryota</taxon>
        <taxon>Fungi</taxon>
        <taxon>Dikarya</taxon>
        <taxon>Ascomycota</taxon>
        <taxon>Saccharomycotina</taxon>
        <taxon>Pichiomycetes</taxon>
        <taxon>Debaryomycetaceae</taxon>
        <taxon>Diutina</taxon>
    </lineage>
</organism>
<dbReference type="GO" id="GO:0004190">
    <property type="term" value="F:aspartic-type endopeptidase activity"/>
    <property type="evidence" value="ECO:0007669"/>
    <property type="project" value="UniProtKB-KW"/>
</dbReference>
<dbReference type="OrthoDB" id="771136at2759"/>
<keyword evidence="4" id="KW-1015">Disulfide bond</keyword>
<gene>
    <name evidence="9" type="ORF">DIURU_003157</name>
</gene>
<dbReference type="InterPro" id="IPR001461">
    <property type="entry name" value="Aspartic_peptidase_A1"/>
</dbReference>
<dbReference type="GO" id="GO:0005576">
    <property type="term" value="C:extracellular region"/>
    <property type="evidence" value="ECO:0007669"/>
    <property type="project" value="UniProtKB-ARBA"/>
</dbReference>
<dbReference type="PRINTS" id="PR00792">
    <property type="entry name" value="PEPSIN"/>
</dbReference>
<evidence type="ECO:0000259" key="8">
    <source>
        <dbReference type="PROSITE" id="PS51767"/>
    </source>
</evidence>
<evidence type="ECO:0000313" key="9">
    <source>
        <dbReference type="EMBL" id="KAA8901629.1"/>
    </source>
</evidence>
<sequence>MVAIAYPFLVSLAAALVVRDQTPKPLSFTLNKQLTPKLVKPAPLGDSSNNTNKVDDKPSKLDAGQNIDIYAASALYLINLGLISQDQQVEVLLDSGSSDLWVDASKLNATSGFTKNGESFGIVYGDGSTVVGDFGTSSVWLDNGVEVKDLQWALATDVRIDSGKKNGILGIGKEDNESPVHNKKPPYPNFTQKLKDEGFISTNGYSYFLNKINATSGTITFGGRDLAKVKGPVATLTPNTSDKDSAFDSITISKFATSNGQTSGPVEAVLDTGTTFSFLPFDTLQALAVPYTGWDESGTWYIEHADPDKYVSFFIGDIEIKISYADLAIPETDANGKLTGKYLFGLQSTEREPYILGDTFLRFVYVTVNHDDNQVLISDVNYTEEENIVSL</sequence>
<dbReference type="PANTHER" id="PTHR47966:SF65">
    <property type="entry name" value="ASPARTIC-TYPE ENDOPEPTIDASE"/>
    <property type="match status" value="1"/>
</dbReference>
<evidence type="ECO:0000256" key="5">
    <source>
        <dbReference type="RuleBase" id="RU000454"/>
    </source>
</evidence>
<evidence type="ECO:0000256" key="7">
    <source>
        <dbReference type="SAM" id="SignalP"/>
    </source>
</evidence>
<protein>
    <recommendedName>
        <fullName evidence="8">Peptidase A1 domain-containing protein</fullName>
    </recommendedName>
</protein>
<feature type="domain" description="Peptidase A1" evidence="8">
    <location>
        <begin position="76"/>
        <end position="378"/>
    </location>
</feature>